<dbReference type="Pfam" id="PF00753">
    <property type="entry name" value="Lactamase_B"/>
    <property type="match status" value="1"/>
</dbReference>
<accession>A0A931B0M2</accession>
<keyword evidence="3" id="KW-1185">Reference proteome</keyword>
<feature type="domain" description="Metallo-beta-lactamase" evidence="1">
    <location>
        <begin position="17"/>
        <end position="208"/>
    </location>
</feature>
<organism evidence="2 3">
    <name type="scientific">Streptacidiphilus fuscans</name>
    <dbReference type="NCBI Taxonomy" id="2789292"/>
    <lineage>
        <taxon>Bacteria</taxon>
        <taxon>Bacillati</taxon>
        <taxon>Actinomycetota</taxon>
        <taxon>Actinomycetes</taxon>
        <taxon>Kitasatosporales</taxon>
        <taxon>Streptomycetaceae</taxon>
        <taxon>Streptacidiphilus</taxon>
    </lineage>
</organism>
<dbReference type="InterPro" id="IPR001279">
    <property type="entry name" value="Metallo-B-lactamas"/>
</dbReference>
<dbReference type="AlphaFoldDB" id="A0A931B0M2"/>
<comment type="caution">
    <text evidence="2">The sequence shown here is derived from an EMBL/GenBank/DDBJ whole genome shotgun (WGS) entry which is preliminary data.</text>
</comment>
<name>A0A931B0M2_9ACTN</name>
<gene>
    <name evidence="2" type="ORF">I2501_00470</name>
</gene>
<dbReference type="Proteomes" id="UP000657385">
    <property type="component" value="Unassembled WGS sequence"/>
</dbReference>
<dbReference type="CDD" id="cd07721">
    <property type="entry name" value="yflN-like_MBL-fold"/>
    <property type="match status" value="1"/>
</dbReference>
<dbReference type="SUPFAM" id="SSF56281">
    <property type="entry name" value="Metallo-hydrolase/oxidoreductase"/>
    <property type="match status" value="1"/>
</dbReference>
<proteinExistence type="predicted"/>
<dbReference type="InterPro" id="IPR036866">
    <property type="entry name" value="RibonucZ/Hydroxyglut_hydro"/>
</dbReference>
<protein>
    <submittedName>
        <fullName evidence="2">MBL fold metallo-hydrolase</fullName>
    </submittedName>
</protein>
<reference evidence="2" key="1">
    <citation type="submission" date="2020-11" db="EMBL/GenBank/DDBJ databases">
        <title>Isolation and identification of active actinomycetes.</title>
        <authorList>
            <person name="Yu B."/>
        </authorList>
    </citation>
    <scope>NUCLEOTIDE SEQUENCE</scope>
    <source>
        <strain evidence="2">NEAU-YB345</strain>
    </source>
</reference>
<dbReference type="Gene3D" id="3.60.15.10">
    <property type="entry name" value="Ribonuclease Z/Hydroxyacylglutathione hydrolase-like"/>
    <property type="match status" value="1"/>
</dbReference>
<dbReference type="EMBL" id="JADPRT010000001">
    <property type="protein sequence ID" value="MBF9066507.1"/>
    <property type="molecule type" value="Genomic_DNA"/>
</dbReference>
<evidence type="ECO:0000259" key="1">
    <source>
        <dbReference type="SMART" id="SM00849"/>
    </source>
</evidence>
<dbReference type="RefSeq" id="WP_196191711.1">
    <property type="nucleotide sequence ID" value="NZ_JADPRT010000001.1"/>
</dbReference>
<dbReference type="SMART" id="SM00849">
    <property type="entry name" value="Lactamase_B"/>
    <property type="match status" value="1"/>
</dbReference>
<sequence>MLDRLAPGVVRIPTTGRDNAFLVDGDDGFTLVDVGWADAAVPILGALAELGRKPSDIKRVVLTHAHPDHVQGVARLRDATGARILVHHAEQTWLEGGRVPASGRSGVLGRALDKLPKLHWQPLTADATLTDGDLVPGSGGLRALHTPGHSPGHLVFLHEPSGTALVGDAVFNRSGLALGPAALAADPQLRAGSLARIPGDVRAVGFAHGAPLNGDGVQAFHAFIAQLV</sequence>
<dbReference type="InterPro" id="IPR050855">
    <property type="entry name" value="NDM-1-like"/>
</dbReference>
<dbReference type="PANTHER" id="PTHR42951">
    <property type="entry name" value="METALLO-BETA-LACTAMASE DOMAIN-CONTAINING"/>
    <property type="match status" value="1"/>
</dbReference>
<evidence type="ECO:0000313" key="3">
    <source>
        <dbReference type="Proteomes" id="UP000657385"/>
    </source>
</evidence>
<evidence type="ECO:0000313" key="2">
    <source>
        <dbReference type="EMBL" id="MBF9066507.1"/>
    </source>
</evidence>